<evidence type="ECO:0000256" key="11">
    <source>
        <dbReference type="RuleBase" id="RU003357"/>
    </source>
</evidence>
<dbReference type="Proteomes" id="UP000643701">
    <property type="component" value="Unassembled WGS sequence"/>
</dbReference>
<keyword evidence="9 10" id="KW-0998">Cell outer membrane</keyword>
<comment type="caution">
    <text evidence="15">The sequence shown here is derived from an EMBL/GenBank/DDBJ whole genome shotgun (WGS) entry which is preliminary data.</text>
</comment>
<evidence type="ECO:0000256" key="8">
    <source>
        <dbReference type="ARBA" id="ARBA00023170"/>
    </source>
</evidence>
<feature type="domain" description="TonB-dependent receptor-like beta-barrel" evidence="13">
    <location>
        <begin position="337"/>
        <end position="775"/>
    </location>
</feature>
<evidence type="ECO:0000256" key="6">
    <source>
        <dbReference type="ARBA" id="ARBA00023077"/>
    </source>
</evidence>
<keyword evidence="7 10" id="KW-0472">Membrane</keyword>
<evidence type="ECO:0000256" key="10">
    <source>
        <dbReference type="PROSITE-ProRule" id="PRU01360"/>
    </source>
</evidence>
<dbReference type="InterPro" id="IPR036942">
    <property type="entry name" value="Beta-barrel_TonB_sf"/>
</dbReference>
<dbReference type="Gene3D" id="2.40.170.20">
    <property type="entry name" value="TonB-dependent receptor, beta-barrel domain"/>
    <property type="match status" value="1"/>
</dbReference>
<organism evidence="15 16">
    <name type="scientific">Psychroflexus maritimus</name>
    <dbReference type="NCBI Taxonomy" id="2714865"/>
    <lineage>
        <taxon>Bacteria</taxon>
        <taxon>Pseudomonadati</taxon>
        <taxon>Bacteroidota</taxon>
        <taxon>Flavobacteriia</taxon>
        <taxon>Flavobacteriales</taxon>
        <taxon>Flavobacteriaceae</taxon>
        <taxon>Psychroflexus</taxon>
    </lineage>
</organism>
<dbReference type="PANTHER" id="PTHR30069:SF29">
    <property type="entry name" value="HEMOGLOBIN AND HEMOGLOBIN-HAPTOGLOBIN-BINDING PROTEIN 1-RELATED"/>
    <property type="match status" value="1"/>
</dbReference>
<gene>
    <name evidence="15" type="ORF">G7034_01745</name>
</gene>
<evidence type="ECO:0000313" key="15">
    <source>
        <dbReference type="EMBL" id="NGZ88971.1"/>
    </source>
</evidence>
<protein>
    <submittedName>
        <fullName evidence="15">TonB-dependent receptor</fullName>
    </submittedName>
</protein>
<feature type="signal peptide" evidence="12">
    <location>
        <begin position="1"/>
        <end position="19"/>
    </location>
</feature>
<reference evidence="15" key="1">
    <citation type="submission" date="2020-03" db="EMBL/GenBank/DDBJ databases">
        <title>Psychroflexus Maritimus sp. nov., isolate from marine sediment.</title>
        <authorList>
            <person name="Zhong Y.-L."/>
        </authorList>
    </citation>
    <scope>NUCLEOTIDE SEQUENCE</scope>
    <source>
        <strain evidence="15">C1</strain>
    </source>
</reference>
<keyword evidence="3 10" id="KW-1134">Transmembrane beta strand</keyword>
<dbReference type="AlphaFoldDB" id="A0A967E5R6"/>
<evidence type="ECO:0000256" key="1">
    <source>
        <dbReference type="ARBA" id="ARBA00004571"/>
    </source>
</evidence>
<evidence type="ECO:0000256" key="2">
    <source>
        <dbReference type="ARBA" id="ARBA00022448"/>
    </source>
</evidence>
<evidence type="ECO:0000256" key="5">
    <source>
        <dbReference type="ARBA" id="ARBA00022729"/>
    </source>
</evidence>
<dbReference type="Gene3D" id="2.170.130.10">
    <property type="entry name" value="TonB-dependent receptor, plug domain"/>
    <property type="match status" value="1"/>
</dbReference>
<keyword evidence="4 10" id="KW-0812">Transmembrane</keyword>
<dbReference type="InterPro" id="IPR000531">
    <property type="entry name" value="Beta-barrel_TonB"/>
</dbReference>
<evidence type="ECO:0000256" key="4">
    <source>
        <dbReference type="ARBA" id="ARBA00022692"/>
    </source>
</evidence>
<proteinExistence type="inferred from homology"/>
<dbReference type="SUPFAM" id="SSF56935">
    <property type="entry name" value="Porins"/>
    <property type="match status" value="1"/>
</dbReference>
<dbReference type="InterPro" id="IPR012910">
    <property type="entry name" value="Plug_dom"/>
</dbReference>
<keyword evidence="8 15" id="KW-0675">Receptor</keyword>
<dbReference type="GO" id="GO:0009279">
    <property type="term" value="C:cell outer membrane"/>
    <property type="evidence" value="ECO:0007669"/>
    <property type="project" value="UniProtKB-SubCell"/>
</dbReference>
<dbReference type="EMBL" id="JAANAS010000013">
    <property type="protein sequence ID" value="NGZ88971.1"/>
    <property type="molecule type" value="Genomic_DNA"/>
</dbReference>
<evidence type="ECO:0000256" key="12">
    <source>
        <dbReference type="SAM" id="SignalP"/>
    </source>
</evidence>
<sequence>MRVKFFSFFFICFNFIAFSQEVYVADLGNNSPIEGVQISTLSGDTLTTNAEGKINLSSLKAQDEIQFSHPNFQSLKTSYSGLVQSDFKIYLISRNIALDDVVVSGSRWRQASNKIPAKVTSISAKEVQLYMPQNAADLLETSGKVFVQKSQQGGGSPMIRGFAANRLLYSVDGVRMNTAIFRGGNIQNVINLDPFVMESTEVLFGANSVIYGSDAMGGVMSFQSLQPELFLSDEIKVKGNAVVRHSTANSEKTGHFNVRIGAKKWAFVSSFSRWEFDDLIQGRSGPKDYLKTQHVKRIDGADVVVEQDNPRKQVPSAYSQFNTLQKIRFKPNEKWDFQYAFHFSETSSFGRYDRHNRLRNGLPQYAQWDYGPQQWMMNHLSFSYKNEALFFDQMNFSLAQQSFEESRIIRLLNSNTQRQQVENLNTYALNIDFKKKLGTKNTLYYGTEWVTNLVDSKGELTDINSMETETGPARYPEATWQSVGIYAKNEYVFSNQLLLLAGLRYNHFSIDADFSNNLAFYPLPFDHAQVNDAALTASIGSVYTPSNDWVLKANFGTAFRSPNVDDLGKVFDSEPGAVTVPNPNLAAEYAYNIDVSLSKIIGKHLKVELDAYATLLNNAMVRRDFQLNGLDSISFEGTPSKVQAIQNASKAKIYGFQLGMELKVLKNLIFTSDLNYQIGREEMEDGSTSPSRHAPPFFGVNRLQYRKAKWTVELNTFFQGEMSFENLALEERLKDEIYAKDANGNNFSPAWYTLNLKSLYKFSSSYAVSFGVENITDQRYRPYSSGISGAGLNFVASVMINF</sequence>
<dbReference type="Pfam" id="PF00593">
    <property type="entry name" value="TonB_dep_Rec_b-barrel"/>
    <property type="match status" value="1"/>
</dbReference>
<evidence type="ECO:0000313" key="16">
    <source>
        <dbReference type="Proteomes" id="UP000643701"/>
    </source>
</evidence>
<accession>A0A967E5R6</accession>
<evidence type="ECO:0000256" key="9">
    <source>
        <dbReference type="ARBA" id="ARBA00023237"/>
    </source>
</evidence>
<keyword evidence="16" id="KW-1185">Reference proteome</keyword>
<keyword evidence="2 10" id="KW-0813">Transport</keyword>
<evidence type="ECO:0000259" key="13">
    <source>
        <dbReference type="Pfam" id="PF00593"/>
    </source>
</evidence>
<comment type="subcellular location">
    <subcellularLocation>
        <location evidence="1 10">Cell outer membrane</location>
        <topology evidence="1 10">Multi-pass membrane protein</topology>
    </subcellularLocation>
</comment>
<evidence type="ECO:0000259" key="14">
    <source>
        <dbReference type="Pfam" id="PF07715"/>
    </source>
</evidence>
<feature type="domain" description="TonB-dependent receptor plug" evidence="14">
    <location>
        <begin position="113"/>
        <end position="219"/>
    </location>
</feature>
<evidence type="ECO:0000256" key="7">
    <source>
        <dbReference type="ARBA" id="ARBA00023136"/>
    </source>
</evidence>
<dbReference type="InterPro" id="IPR037066">
    <property type="entry name" value="Plug_dom_sf"/>
</dbReference>
<comment type="similarity">
    <text evidence="10 11">Belongs to the TonB-dependent receptor family.</text>
</comment>
<feature type="chain" id="PRO_5037582852" evidence="12">
    <location>
        <begin position="20"/>
        <end position="802"/>
    </location>
</feature>
<name>A0A967E5R6_9FLAO</name>
<keyword evidence="6 11" id="KW-0798">TonB box</keyword>
<dbReference type="Pfam" id="PF07715">
    <property type="entry name" value="Plug"/>
    <property type="match status" value="1"/>
</dbReference>
<keyword evidence="5 12" id="KW-0732">Signal</keyword>
<dbReference type="RefSeq" id="WP_166399242.1">
    <property type="nucleotide sequence ID" value="NZ_JAANAS010000013.1"/>
</dbReference>
<dbReference type="GO" id="GO:0015344">
    <property type="term" value="F:siderophore uptake transmembrane transporter activity"/>
    <property type="evidence" value="ECO:0007669"/>
    <property type="project" value="TreeGrafter"/>
</dbReference>
<dbReference type="PROSITE" id="PS52016">
    <property type="entry name" value="TONB_DEPENDENT_REC_3"/>
    <property type="match status" value="1"/>
</dbReference>
<dbReference type="PANTHER" id="PTHR30069">
    <property type="entry name" value="TONB-DEPENDENT OUTER MEMBRANE RECEPTOR"/>
    <property type="match status" value="1"/>
</dbReference>
<dbReference type="InterPro" id="IPR039426">
    <property type="entry name" value="TonB-dep_rcpt-like"/>
</dbReference>
<evidence type="ECO:0000256" key="3">
    <source>
        <dbReference type="ARBA" id="ARBA00022452"/>
    </source>
</evidence>
<dbReference type="GO" id="GO:0044718">
    <property type="term" value="P:siderophore transmembrane transport"/>
    <property type="evidence" value="ECO:0007669"/>
    <property type="project" value="TreeGrafter"/>
</dbReference>